<dbReference type="PANTHER" id="PTHR33778:SF1">
    <property type="entry name" value="MAGNESIUM TRANSPORTER YHID-RELATED"/>
    <property type="match status" value="1"/>
</dbReference>
<keyword evidence="10" id="KW-1185">Reference proteome</keyword>
<feature type="transmembrane region" description="Helical" evidence="7">
    <location>
        <begin position="130"/>
        <end position="151"/>
    </location>
</feature>
<reference evidence="9 10" key="1">
    <citation type="submission" date="2024-09" db="EMBL/GenBank/DDBJ databases">
        <authorList>
            <person name="Sun Q."/>
            <person name="Mori K."/>
        </authorList>
    </citation>
    <scope>NUCLEOTIDE SEQUENCE [LARGE SCALE GENOMIC DNA]</scope>
    <source>
        <strain evidence="9 10">KCTC 22789</strain>
    </source>
</reference>
<dbReference type="Pfam" id="PF02308">
    <property type="entry name" value="MgtC"/>
    <property type="match status" value="1"/>
</dbReference>
<evidence type="ECO:0000256" key="4">
    <source>
        <dbReference type="ARBA" id="ARBA00022692"/>
    </source>
</evidence>
<comment type="caution">
    <text evidence="9">The sequence shown here is derived from an EMBL/GenBank/DDBJ whole genome shotgun (WGS) entry which is preliminary data.</text>
</comment>
<feature type="domain" description="MgtC/SapB/SrpB/YhiD N-terminal" evidence="8">
    <location>
        <begin position="17"/>
        <end position="147"/>
    </location>
</feature>
<keyword evidence="5 7" id="KW-1133">Transmembrane helix</keyword>
<dbReference type="RefSeq" id="WP_377697568.1">
    <property type="nucleotide sequence ID" value="NZ_JBHLWE010000013.1"/>
</dbReference>
<evidence type="ECO:0000256" key="7">
    <source>
        <dbReference type="RuleBase" id="RU365041"/>
    </source>
</evidence>
<name>A0ABV6I0Y9_9RHOB</name>
<sequence length="244" mass="25372">MPDFLAPVLTTDIGLPLLASLITGMLIGIDREVQGKPAGLRTHALVCLAATLLTLAAAQQELWTLKLVPGTQIVSDPTRMAHGILTGIGFLGAGVIFREGPSVHGLTTAASLWISAALGIVYGVGMFGLALIGTAATLLVLVALRILYAVLPRSRGLRLTVVIRDGDGLDAAGLRRLLRAHGLPDQPLSQRYDAQARSTTFSAATWGPGLANRDRLAEALRAHPAVLGFTLLLAEDAGAPEVGG</sequence>
<feature type="transmembrane region" description="Helical" evidence="7">
    <location>
        <begin position="6"/>
        <end position="28"/>
    </location>
</feature>
<proteinExistence type="inferred from homology"/>
<evidence type="ECO:0000256" key="3">
    <source>
        <dbReference type="ARBA" id="ARBA00022475"/>
    </source>
</evidence>
<dbReference type="InterPro" id="IPR049177">
    <property type="entry name" value="MgtC_SapB_SrpB_YhiD_N"/>
</dbReference>
<evidence type="ECO:0000256" key="5">
    <source>
        <dbReference type="ARBA" id="ARBA00022989"/>
    </source>
</evidence>
<gene>
    <name evidence="9" type="ORF">ACFFII_03790</name>
</gene>
<dbReference type="Proteomes" id="UP001589799">
    <property type="component" value="Unassembled WGS sequence"/>
</dbReference>
<dbReference type="PRINTS" id="PR01837">
    <property type="entry name" value="MGTCSAPBPROT"/>
</dbReference>
<evidence type="ECO:0000256" key="1">
    <source>
        <dbReference type="ARBA" id="ARBA00004651"/>
    </source>
</evidence>
<evidence type="ECO:0000313" key="10">
    <source>
        <dbReference type="Proteomes" id="UP001589799"/>
    </source>
</evidence>
<accession>A0ABV6I0Y9</accession>
<evidence type="ECO:0000259" key="8">
    <source>
        <dbReference type="Pfam" id="PF02308"/>
    </source>
</evidence>
<feature type="transmembrane region" description="Helical" evidence="7">
    <location>
        <begin position="40"/>
        <end position="59"/>
    </location>
</feature>
<keyword evidence="4 7" id="KW-0812">Transmembrane</keyword>
<dbReference type="InterPro" id="IPR003416">
    <property type="entry name" value="MgtC/SapB/SrpB/YhiD_fam"/>
</dbReference>
<keyword evidence="6 7" id="KW-0472">Membrane</keyword>
<comment type="similarity">
    <text evidence="2 7">Belongs to the MgtC/SapB family.</text>
</comment>
<keyword evidence="7" id="KW-0997">Cell inner membrane</keyword>
<comment type="subcellular location">
    <subcellularLocation>
        <location evidence="7">Cell inner membrane</location>
        <topology evidence="7">Multi-pass membrane protein</topology>
    </subcellularLocation>
    <subcellularLocation>
        <location evidence="1">Cell membrane</location>
        <topology evidence="1">Multi-pass membrane protein</topology>
    </subcellularLocation>
</comment>
<protein>
    <recommendedName>
        <fullName evidence="7">Protein MgtC</fullName>
    </recommendedName>
</protein>
<evidence type="ECO:0000256" key="2">
    <source>
        <dbReference type="ARBA" id="ARBA00009298"/>
    </source>
</evidence>
<dbReference type="PANTHER" id="PTHR33778">
    <property type="entry name" value="PROTEIN MGTC"/>
    <property type="match status" value="1"/>
</dbReference>
<keyword evidence="3" id="KW-1003">Cell membrane</keyword>
<feature type="transmembrane region" description="Helical" evidence="7">
    <location>
        <begin position="79"/>
        <end position="97"/>
    </location>
</feature>
<feature type="transmembrane region" description="Helical" evidence="7">
    <location>
        <begin position="104"/>
        <end position="124"/>
    </location>
</feature>
<evidence type="ECO:0000313" key="9">
    <source>
        <dbReference type="EMBL" id="MFC0339886.1"/>
    </source>
</evidence>
<dbReference type="EMBL" id="JBHLWE010000013">
    <property type="protein sequence ID" value="MFC0339886.1"/>
    <property type="molecule type" value="Genomic_DNA"/>
</dbReference>
<organism evidence="9 10">
    <name type="scientific">Paracoccus niistensis</name>
    <dbReference type="NCBI Taxonomy" id="632935"/>
    <lineage>
        <taxon>Bacteria</taxon>
        <taxon>Pseudomonadati</taxon>
        <taxon>Pseudomonadota</taxon>
        <taxon>Alphaproteobacteria</taxon>
        <taxon>Rhodobacterales</taxon>
        <taxon>Paracoccaceae</taxon>
        <taxon>Paracoccus</taxon>
    </lineage>
</organism>
<evidence type="ECO:0000256" key="6">
    <source>
        <dbReference type="ARBA" id="ARBA00023136"/>
    </source>
</evidence>